<dbReference type="InterPro" id="IPR011697">
    <property type="entry name" value="Peptidase_C26"/>
</dbReference>
<dbReference type="SUPFAM" id="SSF52317">
    <property type="entry name" value="Class I glutamine amidotransferase-like"/>
    <property type="match status" value="1"/>
</dbReference>
<evidence type="ECO:0000313" key="2">
    <source>
        <dbReference type="Proteomes" id="UP000315636"/>
    </source>
</evidence>
<name>A0A521BQ15_9BACL</name>
<dbReference type="GO" id="GO:0005829">
    <property type="term" value="C:cytosol"/>
    <property type="evidence" value="ECO:0007669"/>
    <property type="project" value="TreeGrafter"/>
</dbReference>
<dbReference type="Proteomes" id="UP000315636">
    <property type="component" value="Unassembled WGS sequence"/>
</dbReference>
<dbReference type="InterPro" id="IPR029062">
    <property type="entry name" value="Class_I_gatase-like"/>
</dbReference>
<evidence type="ECO:0000313" key="1">
    <source>
        <dbReference type="EMBL" id="SMO49254.1"/>
    </source>
</evidence>
<dbReference type="PANTHER" id="PTHR43235">
    <property type="entry name" value="GLUTAMINE AMIDOTRANSFERASE PB2B2.05-RELATED"/>
    <property type="match status" value="1"/>
</dbReference>
<dbReference type="EMBL" id="FXTI01000002">
    <property type="protein sequence ID" value="SMO49254.1"/>
    <property type="molecule type" value="Genomic_DNA"/>
</dbReference>
<gene>
    <name evidence="1" type="ORF">SAMN06264849_102297</name>
</gene>
<proteinExistence type="predicted"/>
<keyword evidence="1" id="KW-0808">Transferase</keyword>
<keyword evidence="1" id="KW-0315">Glutamine amidotransferase</keyword>
<dbReference type="PROSITE" id="PS51273">
    <property type="entry name" value="GATASE_TYPE_1"/>
    <property type="match status" value="1"/>
</dbReference>
<dbReference type="Pfam" id="PF07722">
    <property type="entry name" value="Peptidase_C26"/>
    <property type="match status" value="1"/>
</dbReference>
<dbReference type="Gene3D" id="3.40.50.880">
    <property type="match status" value="1"/>
</dbReference>
<reference evidence="1 2" key="1">
    <citation type="submission" date="2017-05" db="EMBL/GenBank/DDBJ databases">
        <authorList>
            <person name="Varghese N."/>
            <person name="Submissions S."/>
        </authorList>
    </citation>
    <scope>NUCLEOTIDE SEQUENCE [LARGE SCALE GENOMIC DNA]</scope>
    <source>
        <strain evidence="1 2">DSM 45474</strain>
    </source>
</reference>
<dbReference type="GO" id="GO:0033969">
    <property type="term" value="F:gamma-glutamyl-gamma-aminobutyrate hydrolase activity"/>
    <property type="evidence" value="ECO:0007669"/>
    <property type="project" value="TreeGrafter"/>
</dbReference>
<dbReference type="AlphaFoldDB" id="A0A521BQ15"/>
<dbReference type="GO" id="GO:0006598">
    <property type="term" value="P:polyamine catabolic process"/>
    <property type="evidence" value="ECO:0007669"/>
    <property type="project" value="TreeGrafter"/>
</dbReference>
<dbReference type="GO" id="GO:0016740">
    <property type="term" value="F:transferase activity"/>
    <property type="evidence" value="ECO:0007669"/>
    <property type="project" value="UniProtKB-KW"/>
</dbReference>
<dbReference type="InterPro" id="IPR044668">
    <property type="entry name" value="PuuD-like"/>
</dbReference>
<accession>A0A521BQ15</accession>
<keyword evidence="2" id="KW-1185">Reference proteome</keyword>
<sequence length="235" mass="26431">MMRPVIGITMSMRREENRLTLHRDNSDAIFLAGGLPFLLPYTTDKHCLHQMAKRMNGLLLTGGGDIDPGLFGEEPLLGLGEVEPERDRMEMALSQMMIEANKPVLALCRGFQILNIALGGDMYQDLYTQREGVIQHYQKATRDHASHTIQIAKDTTLRKVAGVDRIRVNSFHHQAVRRIPNGFIVSATAPDGVTEAFEKIGEPFVMGVQWHPENLYKKSAFARHLFQTFIDACKA</sequence>
<dbReference type="FunFam" id="3.40.50.880:FF:000030">
    <property type="entry name" value="Gamma-glutamyl-gamma-aminobutyrate hydrolase PuuD"/>
    <property type="match status" value="1"/>
</dbReference>
<dbReference type="PANTHER" id="PTHR43235:SF1">
    <property type="entry name" value="GLUTAMINE AMIDOTRANSFERASE PB2B2.05-RELATED"/>
    <property type="match status" value="1"/>
</dbReference>
<dbReference type="CDD" id="cd01745">
    <property type="entry name" value="GATase1_2"/>
    <property type="match status" value="1"/>
</dbReference>
<organism evidence="1 2">
    <name type="scientific">Melghirimyces algeriensis</name>
    <dbReference type="NCBI Taxonomy" id="910412"/>
    <lineage>
        <taxon>Bacteria</taxon>
        <taxon>Bacillati</taxon>
        <taxon>Bacillota</taxon>
        <taxon>Bacilli</taxon>
        <taxon>Bacillales</taxon>
        <taxon>Thermoactinomycetaceae</taxon>
        <taxon>Melghirimyces</taxon>
    </lineage>
</organism>
<protein>
    <submittedName>
        <fullName evidence="1">Putative glutamine amidotransferase</fullName>
    </submittedName>
</protein>